<evidence type="ECO:0008006" key="2">
    <source>
        <dbReference type="Google" id="ProtNLM"/>
    </source>
</evidence>
<evidence type="ECO:0000313" key="1">
    <source>
        <dbReference type="EMBL" id="JAH01770.1"/>
    </source>
</evidence>
<dbReference type="AlphaFoldDB" id="A0A0E9PCK7"/>
<dbReference type="SUPFAM" id="SSF50242">
    <property type="entry name" value="TIMP-like"/>
    <property type="match status" value="1"/>
</dbReference>
<name>A0A0E9PCK7_ANGAN</name>
<protein>
    <recommendedName>
        <fullName evidence="2">NTR domain-containing protein</fullName>
    </recommendedName>
</protein>
<reference evidence="1" key="1">
    <citation type="submission" date="2014-11" db="EMBL/GenBank/DDBJ databases">
        <authorList>
            <person name="Amaro Gonzalez C."/>
        </authorList>
    </citation>
    <scope>NUCLEOTIDE SEQUENCE</scope>
</reference>
<dbReference type="Gene3D" id="2.40.50.120">
    <property type="match status" value="1"/>
</dbReference>
<dbReference type="InterPro" id="IPR008993">
    <property type="entry name" value="TIMP-like_OB-fold"/>
</dbReference>
<dbReference type="EMBL" id="GBXM01106807">
    <property type="protein sequence ID" value="JAH01770.1"/>
    <property type="molecule type" value="Transcribed_RNA"/>
</dbReference>
<reference evidence="1" key="2">
    <citation type="journal article" date="2015" name="Fish Shellfish Immunol.">
        <title>Early steps in the European eel (Anguilla anguilla)-Vibrio vulnificus interaction in the gills: Role of the RtxA13 toxin.</title>
        <authorList>
            <person name="Callol A."/>
            <person name="Pajuelo D."/>
            <person name="Ebbesson L."/>
            <person name="Teles M."/>
            <person name="MacKenzie S."/>
            <person name="Amaro C."/>
        </authorList>
    </citation>
    <scope>NUCLEOTIDE SEQUENCE</scope>
</reference>
<organism evidence="1">
    <name type="scientific">Anguilla anguilla</name>
    <name type="common">European freshwater eel</name>
    <name type="synonym">Muraena anguilla</name>
    <dbReference type="NCBI Taxonomy" id="7936"/>
    <lineage>
        <taxon>Eukaryota</taxon>
        <taxon>Metazoa</taxon>
        <taxon>Chordata</taxon>
        <taxon>Craniata</taxon>
        <taxon>Vertebrata</taxon>
        <taxon>Euteleostomi</taxon>
        <taxon>Actinopterygii</taxon>
        <taxon>Neopterygii</taxon>
        <taxon>Teleostei</taxon>
        <taxon>Anguilliformes</taxon>
        <taxon>Anguillidae</taxon>
        <taxon>Anguilla</taxon>
    </lineage>
</organism>
<accession>A0A0E9PCK7</accession>
<proteinExistence type="predicted"/>
<sequence length="46" mass="5258">MMYMLGEGTWIEYWPTEPECQQPAFREPCLGIKEATADLVTYGCPT</sequence>